<evidence type="ECO:0008006" key="4">
    <source>
        <dbReference type="Google" id="ProtNLM"/>
    </source>
</evidence>
<dbReference type="Pfam" id="PF13830">
    <property type="entry name" value="DUF4192"/>
    <property type="match status" value="1"/>
</dbReference>
<dbReference type="InterPro" id="IPR025447">
    <property type="entry name" value="DUF4192"/>
</dbReference>
<evidence type="ECO:0000313" key="2">
    <source>
        <dbReference type="EMBL" id="GAA4191232.1"/>
    </source>
</evidence>
<feature type="region of interest" description="Disordered" evidence="1">
    <location>
        <begin position="426"/>
        <end position="454"/>
    </location>
</feature>
<keyword evidence="3" id="KW-1185">Reference proteome</keyword>
<feature type="compositionally biased region" description="Pro residues" evidence="1">
    <location>
        <begin position="37"/>
        <end position="66"/>
    </location>
</feature>
<sequence>MPFPRSPVSSEAPSLTPRVSPEAPSSPPRASSEVPFPRSPASPEAPSPPSRVSPEPPCPPSPPAPLSPFTALSPSASPPRLLLGSTEDVLGAVPYLLGFHPADSLVVIGLTGSPPRSRLHVTVRWDLPLGSGGLGQIVPLFGKEGVTQVVVVGYGSGPLVTPAVDEALALFRRSGLTVVDALRVEGGRYWSYGCSRIDCCPADGVPYERRAGVVAAEAVLHGLVALPDRQALERSLDPVTGSAREAVREATGRLVAELRGRLAGCRDADGFAAEFVADGMARVREAIGTYASGGRLGEDQAVRLGLGLAVIRIRDEAWALVTDESQDAHLKLWHDLTRRLEPRFVPPVASLLGLVAWRRGDSALAGVALTRAHEADPGYSMANLLAHAIHHLLPPHVLNDRMPSPEELDREMGTPRMAWLLPMAALLEDPGGPGPGPGPGREAAAGPSRSRVTG</sequence>
<proteinExistence type="predicted"/>
<evidence type="ECO:0000313" key="3">
    <source>
        <dbReference type="Proteomes" id="UP001501251"/>
    </source>
</evidence>
<dbReference type="EMBL" id="BAABAQ010000004">
    <property type="protein sequence ID" value="GAA4191232.1"/>
    <property type="molecule type" value="Genomic_DNA"/>
</dbReference>
<feature type="compositionally biased region" description="Low complexity" evidence="1">
    <location>
        <begin position="17"/>
        <end position="36"/>
    </location>
</feature>
<evidence type="ECO:0000256" key="1">
    <source>
        <dbReference type="SAM" id="MobiDB-lite"/>
    </source>
</evidence>
<accession>A0ABP8AVQ3</accession>
<organism evidence="2 3">
    <name type="scientific">Streptosporangium oxazolinicum</name>
    <dbReference type="NCBI Taxonomy" id="909287"/>
    <lineage>
        <taxon>Bacteria</taxon>
        <taxon>Bacillati</taxon>
        <taxon>Actinomycetota</taxon>
        <taxon>Actinomycetes</taxon>
        <taxon>Streptosporangiales</taxon>
        <taxon>Streptosporangiaceae</taxon>
        <taxon>Streptosporangium</taxon>
    </lineage>
</organism>
<reference evidence="3" key="1">
    <citation type="journal article" date="2019" name="Int. J. Syst. Evol. Microbiol.">
        <title>The Global Catalogue of Microorganisms (GCM) 10K type strain sequencing project: providing services to taxonomists for standard genome sequencing and annotation.</title>
        <authorList>
            <consortium name="The Broad Institute Genomics Platform"/>
            <consortium name="The Broad Institute Genome Sequencing Center for Infectious Disease"/>
            <person name="Wu L."/>
            <person name="Ma J."/>
        </authorList>
    </citation>
    <scope>NUCLEOTIDE SEQUENCE [LARGE SCALE GENOMIC DNA]</scope>
    <source>
        <strain evidence="3">JCM 17388</strain>
    </source>
</reference>
<gene>
    <name evidence="2" type="ORF">GCM10022252_30770</name>
</gene>
<dbReference type="Proteomes" id="UP001501251">
    <property type="component" value="Unassembled WGS sequence"/>
</dbReference>
<feature type="region of interest" description="Disordered" evidence="1">
    <location>
        <begin position="1"/>
        <end position="72"/>
    </location>
</feature>
<comment type="caution">
    <text evidence="2">The sequence shown here is derived from an EMBL/GenBank/DDBJ whole genome shotgun (WGS) entry which is preliminary data.</text>
</comment>
<protein>
    <recommendedName>
        <fullName evidence="4">DUF4192 domain-containing protein</fullName>
    </recommendedName>
</protein>
<name>A0ABP8AVQ3_9ACTN</name>